<reference evidence="8 9" key="1">
    <citation type="journal article" date="2013" name="BMC Genomics">
        <title>The miniature genome of a carnivorous plant Genlisea aurea contains a low number of genes and short non-coding sequences.</title>
        <authorList>
            <person name="Leushkin E.V."/>
            <person name="Sutormin R.A."/>
            <person name="Nabieva E.R."/>
            <person name="Penin A.A."/>
            <person name="Kondrashov A.S."/>
            <person name="Logacheva M.D."/>
        </authorList>
    </citation>
    <scope>NUCLEOTIDE SEQUENCE [LARGE SCALE GENOMIC DNA]</scope>
</reference>
<feature type="transmembrane region" description="Helical" evidence="6">
    <location>
        <begin position="248"/>
        <end position="268"/>
    </location>
</feature>
<feature type="transmembrane region" description="Helical" evidence="6">
    <location>
        <begin position="215"/>
        <end position="236"/>
    </location>
</feature>
<keyword evidence="9" id="KW-1185">Reference proteome</keyword>
<proteinExistence type="inferred from homology"/>
<keyword evidence="4 6" id="KW-1133">Transmembrane helix</keyword>
<evidence type="ECO:0000313" key="9">
    <source>
        <dbReference type="Proteomes" id="UP000015453"/>
    </source>
</evidence>
<feature type="transmembrane region" description="Helical" evidence="6">
    <location>
        <begin position="189"/>
        <end position="209"/>
    </location>
</feature>
<evidence type="ECO:0000256" key="1">
    <source>
        <dbReference type="ARBA" id="ARBA00004141"/>
    </source>
</evidence>
<dbReference type="InterPro" id="IPR006977">
    <property type="entry name" value="Yip1_dom"/>
</dbReference>
<gene>
    <name evidence="8" type="ORF">M569_03049</name>
</gene>
<comment type="caution">
    <text evidence="8">The sequence shown here is derived from an EMBL/GenBank/DDBJ whole genome shotgun (WGS) entry which is preliminary data.</text>
</comment>
<evidence type="ECO:0000313" key="8">
    <source>
        <dbReference type="EMBL" id="EPS71712.1"/>
    </source>
</evidence>
<sequence>MEEPYSNIGSSSRFVGSVPAAITEDKRNVNPEGANLQIFPPIVSGSRINGYQTLNDNTNRTEQQPTSNWKGVFSISSYMQYFNVDTDLVLNRLLSSLNPTSGDFVTKIDANPDLYGLVWISTTLVFCMAALGNCAAYLMHRRSDGSTTWAFDVNYVNVAASTIYGYALVVPLGYYFLVQYMGGSTVSLIRFWCLWGYSLFVFILASFLLVIPIELLRWILILVAGLASATFVALNLKSYVQNADFPVVAGSAFLLQLALSIFIKVWFFS</sequence>
<comment type="similarity">
    <text evidence="2 6">Belongs to the YIP1 family.</text>
</comment>
<keyword evidence="5 6" id="KW-0472">Membrane</keyword>
<protein>
    <recommendedName>
        <fullName evidence="6">Protein YIP</fullName>
    </recommendedName>
</protein>
<dbReference type="InterPro" id="IPR039765">
    <property type="entry name" value="Yip5/YIPF1/YIPF2"/>
</dbReference>
<evidence type="ECO:0000259" key="7">
    <source>
        <dbReference type="Pfam" id="PF04893"/>
    </source>
</evidence>
<dbReference type="GO" id="GO:0031267">
    <property type="term" value="F:small GTPase binding"/>
    <property type="evidence" value="ECO:0007669"/>
    <property type="project" value="InterPro"/>
</dbReference>
<accession>S8EGB6</accession>
<feature type="transmembrane region" description="Helical" evidence="6">
    <location>
        <begin position="114"/>
        <end position="138"/>
    </location>
</feature>
<feature type="transmembrane region" description="Helical" evidence="6">
    <location>
        <begin position="158"/>
        <end position="177"/>
    </location>
</feature>
<dbReference type="AlphaFoldDB" id="S8EGB6"/>
<evidence type="ECO:0000256" key="4">
    <source>
        <dbReference type="ARBA" id="ARBA00022989"/>
    </source>
</evidence>
<dbReference type="GO" id="GO:0000139">
    <property type="term" value="C:Golgi membrane"/>
    <property type="evidence" value="ECO:0007669"/>
    <property type="project" value="UniProtKB-SubCell"/>
</dbReference>
<evidence type="ECO:0000256" key="5">
    <source>
        <dbReference type="ARBA" id="ARBA00023136"/>
    </source>
</evidence>
<organism evidence="8 9">
    <name type="scientific">Genlisea aurea</name>
    <dbReference type="NCBI Taxonomy" id="192259"/>
    <lineage>
        <taxon>Eukaryota</taxon>
        <taxon>Viridiplantae</taxon>
        <taxon>Streptophyta</taxon>
        <taxon>Embryophyta</taxon>
        <taxon>Tracheophyta</taxon>
        <taxon>Spermatophyta</taxon>
        <taxon>Magnoliopsida</taxon>
        <taxon>eudicotyledons</taxon>
        <taxon>Gunneridae</taxon>
        <taxon>Pentapetalae</taxon>
        <taxon>asterids</taxon>
        <taxon>lamiids</taxon>
        <taxon>Lamiales</taxon>
        <taxon>Lentibulariaceae</taxon>
        <taxon>Genlisea</taxon>
    </lineage>
</organism>
<dbReference type="PANTHER" id="PTHR12822:SF5">
    <property type="entry name" value="PROTEIN YIP"/>
    <property type="match status" value="1"/>
</dbReference>
<keyword evidence="3 6" id="KW-0812">Transmembrane</keyword>
<dbReference type="Proteomes" id="UP000015453">
    <property type="component" value="Unassembled WGS sequence"/>
</dbReference>
<dbReference type="PANTHER" id="PTHR12822">
    <property type="entry name" value="PROTEIN YIPF"/>
    <property type="match status" value="1"/>
</dbReference>
<feature type="domain" description="Yip1" evidence="7">
    <location>
        <begin position="99"/>
        <end position="257"/>
    </location>
</feature>
<evidence type="ECO:0000256" key="2">
    <source>
        <dbReference type="ARBA" id="ARBA00010596"/>
    </source>
</evidence>
<dbReference type="EMBL" id="AUSU01001136">
    <property type="protein sequence ID" value="EPS71712.1"/>
    <property type="molecule type" value="Genomic_DNA"/>
</dbReference>
<dbReference type="Pfam" id="PF04893">
    <property type="entry name" value="Yip1"/>
    <property type="match status" value="1"/>
</dbReference>
<name>S8EGB6_9LAMI</name>
<evidence type="ECO:0000256" key="3">
    <source>
        <dbReference type="ARBA" id="ARBA00022692"/>
    </source>
</evidence>
<dbReference type="OrthoDB" id="10256463at2759"/>
<evidence type="ECO:0000256" key="6">
    <source>
        <dbReference type="RuleBase" id="RU361264"/>
    </source>
</evidence>
<dbReference type="GO" id="GO:0016192">
    <property type="term" value="P:vesicle-mediated transport"/>
    <property type="evidence" value="ECO:0007669"/>
    <property type="project" value="InterPro"/>
</dbReference>
<comment type="subcellular location">
    <subcellularLocation>
        <location evidence="6">Golgi apparatus membrane</location>
        <topology evidence="6">Multi-pass membrane protein</topology>
    </subcellularLocation>
    <subcellularLocation>
        <location evidence="1">Membrane</location>
        <topology evidence="1">Multi-pass membrane protein</topology>
    </subcellularLocation>
</comment>